<comment type="caution">
    <text evidence="2">The sequence shown here is derived from an EMBL/GenBank/DDBJ whole genome shotgun (WGS) entry which is preliminary data.</text>
</comment>
<accession>Q2CBR7</accession>
<organism evidence="2 3">
    <name type="scientific">Oceanicola granulosus (strain ATCC BAA-861 / DSM 15982 / KCTC 12143 / HTCC2516)</name>
    <dbReference type="NCBI Taxonomy" id="314256"/>
    <lineage>
        <taxon>Bacteria</taxon>
        <taxon>Pseudomonadati</taxon>
        <taxon>Pseudomonadota</taxon>
        <taxon>Alphaproteobacteria</taxon>
        <taxon>Rhodobacterales</taxon>
        <taxon>Roseobacteraceae</taxon>
        <taxon>Oceanicola</taxon>
    </lineage>
</organism>
<dbReference type="HOGENOM" id="CLU_135482_1_0_5"/>
<protein>
    <recommendedName>
        <fullName evidence="4">DUF4189 domain-containing protein</fullName>
    </recommendedName>
</protein>
<sequence>MRLLPLALPAALPVVLALPLAAAAETYCGWIDNPVPGSEYLTDRFGSLVLSEQGLDIPNNWANTAPALEGAVDAYGIHYSCGCVTGTADFDAGVMLWIESASAQPLSACENDPNLPGR</sequence>
<keyword evidence="1" id="KW-0732">Signal</keyword>
<gene>
    <name evidence="2" type="ORF">OG2516_19005</name>
</gene>
<feature type="signal peptide" evidence="1">
    <location>
        <begin position="1"/>
        <end position="23"/>
    </location>
</feature>
<proteinExistence type="predicted"/>
<feature type="chain" id="PRO_5004207109" description="DUF4189 domain-containing protein" evidence="1">
    <location>
        <begin position="24"/>
        <end position="118"/>
    </location>
</feature>
<evidence type="ECO:0000313" key="2">
    <source>
        <dbReference type="EMBL" id="EAR50137.1"/>
    </source>
</evidence>
<dbReference type="OrthoDB" id="339834at2"/>
<dbReference type="EMBL" id="AAOT01000036">
    <property type="protein sequence ID" value="EAR50137.1"/>
    <property type="molecule type" value="Genomic_DNA"/>
</dbReference>
<dbReference type="Proteomes" id="UP000003635">
    <property type="component" value="Unassembled WGS sequence"/>
</dbReference>
<dbReference type="RefSeq" id="WP_007257295.1">
    <property type="nucleotide sequence ID" value="NZ_CH724112.1"/>
</dbReference>
<name>Q2CBR7_OCEGH</name>
<keyword evidence="3" id="KW-1185">Reference proteome</keyword>
<dbReference type="STRING" id="314256.OG2516_19005"/>
<evidence type="ECO:0000313" key="3">
    <source>
        <dbReference type="Proteomes" id="UP000003635"/>
    </source>
</evidence>
<dbReference type="Pfam" id="PF13316">
    <property type="entry name" value="DUF4087"/>
    <property type="match status" value="1"/>
</dbReference>
<dbReference type="AlphaFoldDB" id="Q2CBR7"/>
<reference evidence="2 3" key="1">
    <citation type="journal article" date="2010" name="J. Bacteriol.">
        <title>Genome sequences of Oceanicola granulosus HTCC2516(T) and Oceanicola batsensis HTCC2597(TDelta).</title>
        <authorList>
            <person name="Thrash J.C."/>
            <person name="Cho J.C."/>
            <person name="Vergin K.L."/>
            <person name="Giovannoni S.J."/>
        </authorList>
    </citation>
    <scope>NUCLEOTIDE SEQUENCE [LARGE SCALE GENOMIC DNA]</scope>
    <source>
        <strain evidence="3">ATCC BAA-861 / DSM 15982 / KCTC 12143 / HTCC2516</strain>
    </source>
</reference>
<dbReference type="InterPro" id="IPR025145">
    <property type="entry name" value="DUF4087"/>
</dbReference>
<evidence type="ECO:0000256" key="1">
    <source>
        <dbReference type="SAM" id="SignalP"/>
    </source>
</evidence>
<evidence type="ECO:0008006" key="4">
    <source>
        <dbReference type="Google" id="ProtNLM"/>
    </source>
</evidence>